<evidence type="ECO:0000313" key="4">
    <source>
        <dbReference type="Proteomes" id="UP001359886"/>
    </source>
</evidence>
<keyword evidence="2" id="KW-0472">Membrane</keyword>
<evidence type="ECO:0000256" key="2">
    <source>
        <dbReference type="SAM" id="Phobius"/>
    </source>
</evidence>
<organism evidence="3 4">
    <name type="scientific">Elongatibacter sediminis</name>
    <dbReference type="NCBI Taxonomy" id="3119006"/>
    <lineage>
        <taxon>Bacteria</taxon>
        <taxon>Pseudomonadati</taxon>
        <taxon>Pseudomonadota</taxon>
        <taxon>Gammaproteobacteria</taxon>
        <taxon>Chromatiales</taxon>
        <taxon>Wenzhouxiangellaceae</taxon>
        <taxon>Elongatibacter</taxon>
    </lineage>
</organism>
<dbReference type="CDD" id="cd00198">
    <property type="entry name" value="vWFA"/>
    <property type="match status" value="1"/>
</dbReference>
<dbReference type="Gene3D" id="3.40.50.410">
    <property type="entry name" value="von Willebrand factor, type A domain"/>
    <property type="match status" value="1"/>
</dbReference>
<keyword evidence="1" id="KW-0175">Coiled coil</keyword>
<evidence type="ECO:0000313" key="3">
    <source>
        <dbReference type="EMBL" id="MEJ8566365.1"/>
    </source>
</evidence>
<keyword evidence="2" id="KW-0812">Transmembrane</keyword>
<dbReference type="AlphaFoldDB" id="A0AAW9R6G6"/>
<dbReference type="RefSeq" id="WP_354693685.1">
    <property type="nucleotide sequence ID" value="NZ_JAZHOG010000001.1"/>
</dbReference>
<evidence type="ECO:0000256" key="1">
    <source>
        <dbReference type="SAM" id="Coils"/>
    </source>
</evidence>
<reference evidence="3 4" key="1">
    <citation type="submission" date="2024-02" db="EMBL/GenBank/DDBJ databases">
        <title>A novel Wenzhouxiangellaceae bacterium, isolated from coastal sediments.</title>
        <authorList>
            <person name="Du Z.-J."/>
            <person name="Ye Y.-Q."/>
            <person name="Zhang X.-Y."/>
        </authorList>
    </citation>
    <scope>NUCLEOTIDE SEQUENCE [LARGE SCALE GENOMIC DNA]</scope>
    <source>
        <strain evidence="3 4">CH-27</strain>
    </source>
</reference>
<dbReference type="SUPFAM" id="SSF53300">
    <property type="entry name" value="vWA-like"/>
    <property type="match status" value="1"/>
</dbReference>
<comment type="caution">
    <text evidence="3">The sequence shown here is derived from an EMBL/GenBank/DDBJ whole genome shotgun (WGS) entry which is preliminary data.</text>
</comment>
<dbReference type="EMBL" id="JAZHOG010000001">
    <property type="protein sequence ID" value="MEJ8566365.1"/>
    <property type="molecule type" value="Genomic_DNA"/>
</dbReference>
<dbReference type="InterPro" id="IPR036465">
    <property type="entry name" value="vWFA_dom_sf"/>
</dbReference>
<protein>
    <submittedName>
        <fullName evidence="3">VWA domain-containing protein</fullName>
    </submittedName>
</protein>
<feature type="coiled-coil region" evidence="1">
    <location>
        <begin position="89"/>
        <end position="142"/>
    </location>
</feature>
<gene>
    <name evidence="3" type="ORF">V3330_01900</name>
</gene>
<feature type="transmembrane region" description="Helical" evidence="2">
    <location>
        <begin position="12"/>
        <end position="33"/>
    </location>
</feature>
<keyword evidence="2" id="KW-1133">Transmembrane helix</keyword>
<keyword evidence="4" id="KW-1185">Reference proteome</keyword>
<name>A0AAW9R6G6_9GAMM</name>
<dbReference type="Proteomes" id="UP001359886">
    <property type="component" value="Unassembled WGS sequence"/>
</dbReference>
<accession>A0AAW9R6G6</accession>
<sequence length="362" mass="40756">MAKKRETVSPFSLSFLDIMSCGFGAVVLLFLIIKHNVDANASMTRPQTELQSEVSMLEEEIRVGEANLVRIRNTIDEVDDERAVAEGLALRITREIERIEALLQELEEENDPGRLEALKARLQELERQKQQTLAEQQQTGEDVRRFAGDGQRAYVTGLRLDGRRILVLLDASSSMLDAEIVNVIRRRNMRDERKRTAPKWLQAVATVDWLTAKFPVDSQYQIYLFNTAVRPVLAKSAGRWLDVRDRIELNGAIEALREVVPEGGTNLDRAVAAVADLRPRPDNIYLITDGLPTQGPRGPSGRTISGRERLKLFDDAVEKLPDGIPVNVVLLPMEGDPEASYAYWRLAQVTRGSYITPSEDWP</sequence>
<proteinExistence type="predicted"/>